<evidence type="ECO:0000256" key="4">
    <source>
        <dbReference type="ARBA" id="ARBA00022827"/>
    </source>
</evidence>
<evidence type="ECO:0000256" key="2">
    <source>
        <dbReference type="ARBA" id="ARBA00010790"/>
    </source>
</evidence>
<keyword evidence="3" id="KW-0285">Flavoprotein</keyword>
<evidence type="ECO:0000256" key="5">
    <source>
        <dbReference type="ARBA" id="ARBA00023002"/>
    </source>
</evidence>
<dbReference type="PANTHER" id="PTHR42784:SF1">
    <property type="entry name" value="PYRANOSE 2-OXIDASE"/>
    <property type="match status" value="1"/>
</dbReference>
<sequence>MQKAKYDFVFVGTSFASSFFLKKALEILGPSSKILVLERGKRFPHADRLRSKIDNTPLGNMGALDTYHSSSEKIWVFDPSFGGSSNCWTGCTPRFMPSDFKLKSTYGVGSDFPISYNDLLPFYEEAEEIMQIAGPEETPWPMDHSYRQPPQILSTVDILLNKKYGNQYISQPTARATESVGKRGKCCTSAVCNVCPVNSKYTIENSLSWLFEDPRVTLKYESQAIYINKQGNMANEIVYLHNGTEETVGCDNIVLGANAVFNPHILLNSGDSNTLTGAGISEQVGRFVRVYYNGLKNVGGSSIITANGFMMYDGDHRKSRAGCLIESFNTPFIRNEPGKWRDMSIFKFIYEDLPQNSNRVIKGQDNVTPEIVYSGHSTYTQSGLDHLEEDFLRYFSFLPIEHYEIDPNNQQTEFHICGTTRMGTSRDNSVVDAGLVHHDIRNVVVAGSSVFPAISPANPTLTLSALSLMAAKKYLT</sequence>
<dbReference type="EMBL" id="JAIXNE010000007">
    <property type="protein sequence ID" value="MCA6078776.1"/>
    <property type="molecule type" value="Genomic_DNA"/>
</dbReference>
<feature type="domain" description="Glucose-methanol-choline oxidoreductase C-terminal" evidence="6">
    <location>
        <begin position="409"/>
        <end position="466"/>
    </location>
</feature>
<keyword evidence="4" id="KW-0274">FAD</keyword>
<dbReference type="Proteomes" id="UP001139409">
    <property type="component" value="Unassembled WGS sequence"/>
</dbReference>
<evidence type="ECO:0000259" key="6">
    <source>
        <dbReference type="Pfam" id="PF05199"/>
    </source>
</evidence>
<gene>
    <name evidence="7" type="ORF">LDX50_28130</name>
</gene>
<evidence type="ECO:0000256" key="1">
    <source>
        <dbReference type="ARBA" id="ARBA00001974"/>
    </source>
</evidence>
<dbReference type="InterPro" id="IPR051473">
    <property type="entry name" value="P2Ox-like"/>
</dbReference>
<comment type="caution">
    <text evidence="7">The sequence shown here is derived from an EMBL/GenBank/DDBJ whole genome shotgun (WGS) entry which is preliminary data.</text>
</comment>
<name>A0A9X1HW70_9BACT</name>
<dbReference type="InterPro" id="IPR036188">
    <property type="entry name" value="FAD/NAD-bd_sf"/>
</dbReference>
<dbReference type="SUPFAM" id="SSF51905">
    <property type="entry name" value="FAD/NAD(P)-binding domain"/>
    <property type="match status" value="1"/>
</dbReference>
<protein>
    <submittedName>
        <fullName evidence="7">GMC family oxidoreductase</fullName>
    </submittedName>
</protein>
<dbReference type="InterPro" id="IPR007867">
    <property type="entry name" value="GMC_OxRtase_C"/>
</dbReference>
<dbReference type="GO" id="GO:0016614">
    <property type="term" value="F:oxidoreductase activity, acting on CH-OH group of donors"/>
    <property type="evidence" value="ECO:0007669"/>
    <property type="project" value="InterPro"/>
</dbReference>
<evidence type="ECO:0000256" key="3">
    <source>
        <dbReference type="ARBA" id="ARBA00022630"/>
    </source>
</evidence>
<dbReference type="RefSeq" id="WP_225699637.1">
    <property type="nucleotide sequence ID" value="NZ_JAIXNE010000007.1"/>
</dbReference>
<evidence type="ECO:0000313" key="7">
    <source>
        <dbReference type="EMBL" id="MCA6078776.1"/>
    </source>
</evidence>
<organism evidence="7 8">
    <name type="scientific">Fulvivirga sedimenti</name>
    <dbReference type="NCBI Taxonomy" id="2879465"/>
    <lineage>
        <taxon>Bacteria</taxon>
        <taxon>Pseudomonadati</taxon>
        <taxon>Bacteroidota</taxon>
        <taxon>Cytophagia</taxon>
        <taxon>Cytophagales</taxon>
        <taxon>Fulvivirgaceae</taxon>
        <taxon>Fulvivirga</taxon>
    </lineage>
</organism>
<comment type="cofactor">
    <cofactor evidence="1">
        <name>FAD</name>
        <dbReference type="ChEBI" id="CHEBI:57692"/>
    </cofactor>
</comment>
<reference evidence="7" key="1">
    <citation type="submission" date="2021-09" db="EMBL/GenBank/DDBJ databases">
        <title>Fulvivirga sp. isolated from coastal sediment.</title>
        <authorList>
            <person name="Yu H."/>
        </authorList>
    </citation>
    <scope>NUCLEOTIDE SEQUENCE</scope>
    <source>
        <strain evidence="7">1062</strain>
    </source>
</reference>
<dbReference type="Pfam" id="PF05199">
    <property type="entry name" value="GMC_oxred_C"/>
    <property type="match status" value="1"/>
</dbReference>
<evidence type="ECO:0000313" key="8">
    <source>
        <dbReference type="Proteomes" id="UP001139409"/>
    </source>
</evidence>
<keyword evidence="5" id="KW-0560">Oxidoreductase</keyword>
<accession>A0A9X1HW70</accession>
<comment type="similarity">
    <text evidence="2">Belongs to the GMC oxidoreductase family.</text>
</comment>
<keyword evidence="8" id="KW-1185">Reference proteome</keyword>
<proteinExistence type="inferred from homology"/>
<dbReference type="Gene3D" id="3.50.50.60">
    <property type="entry name" value="FAD/NAD(P)-binding domain"/>
    <property type="match status" value="2"/>
</dbReference>
<dbReference type="PANTHER" id="PTHR42784">
    <property type="entry name" value="PYRANOSE 2-OXIDASE"/>
    <property type="match status" value="1"/>
</dbReference>
<dbReference type="AlphaFoldDB" id="A0A9X1HW70"/>